<protein>
    <submittedName>
        <fullName evidence="1">Uncharacterized protein</fullName>
    </submittedName>
</protein>
<dbReference type="EMBL" id="CP090168">
    <property type="protein sequence ID" value="UJO18760.1"/>
    <property type="molecule type" value="Genomic_DNA"/>
</dbReference>
<sequence>MSAAKDAKAERAAAATAAVFSVAELLEHIILDVVQDTTPHHALGLGATLSQLTQVSHDFRSIIYDSPKLARLATKTLRISGPVSTYDRLAWLFVEKLGLQLTGPMRYWPRKEHYRLTPRPARYSWLLCKTHERTARMRSFRGGAGNASASWRDIKLTSGAFEICIDIPDVACNYSPRSGRLLEEEGTKNVELEFDTEATLGVAFDKYCEIVDRSMEDREIASGLR</sequence>
<accession>A0A9Q8UQJ3</accession>
<proteinExistence type="predicted"/>
<gene>
    <name evidence="1" type="ORF">CLAFUR5_07091</name>
</gene>
<keyword evidence="2" id="KW-1185">Reference proteome</keyword>
<organism evidence="1 2">
    <name type="scientific">Passalora fulva</name>
    <name type="common">Tomato leaf mold</name>
    <name type="synonym">Cladosporium fulvum</name>
    <dbReference type="NCBI Taxonomy" id="5499"/>
    <lineage>
        <taxon>Eukaryota</taxon>
        <taxon>Fungi</taxon>
        <taxon>Dikarya</taxon>
        <taxon>Ascomycota</taxon>
        <taxon>Pezizomycotina</taxon>
        <taxon>Dothideomycetes</taxon>
        <taxon>Dothideomycetidae</taxon>
        <taxon>Mycosphaerellales</taxon>
        <taxon>Mycosphaerellaceae</taxon>
        <taxon>Fulvia</taxon>
    </lineage>
</organism>
<dbReference type="KEGG" id="ffu:CLAFUR5_07091"/>
<name>A0A9Q8UQJ3_PASFU</name>
<reference evidence="1" key="2">
    <citation type="journal article" date="2022" name="Microb. Genom.">
        <title>A chromosome-scale genome assembly of the tomato pathogen Cladosporium fulvum reveals a compartmentalized genome architecture and the presence of a dispensable chromosome.</title>
        <authorList>
            <person name="Zaccaron A.Z."/>
            <person name="Chen L.H."/>
            <person name="Samaras A."/>
            <person name="Stergiopoulos I."/>
        </authorList>
    </citation>
    <scope>NUCLEOTIDE SEQUENCE</scope>
    <source>
        <strain evidence="1">Race5_Kim</strain>
    </source>
</reference>
<dbReference type="AlphaFoldDB" id="A0A9Q8UQJ3"/>
<evidence type="ECO:0000313" key="1">
    <source>
        <dbReference type="EMBL" id="UJO18760.1"/>
    </source>
</evidence>
<dbReference type="Proteomes" id="UP000756132">
    <property type="component" value="Chromosome 6"/>
</dbReference>
<dbReference type="GeneID" id="71986969"/>
<dbReference type="RefSeq" id="XP_047763126.1">
    <property type="nucleotide sequence ID" value="XM_047906239.1"/>
</dbReference>
<reference evidence="1" key="1">
    <citation type="submission" date="2021-12" db="EMBL/GenBank/DDBJ databases">
        <authorList>
            <person name="Zaccaron A."/>
            <person name="Stergiopoulos I."/>
        </authorList>
    </citation>
    <scope>NUCLEOTIDE SEQUENCE</scope>
    <source>
        <strain evidence="1">Race5_Kim</strain>
    </source>
</reference>
<evidence type="ECO:0000313" key="2">
    <source>
        <dbReference type="Proteomes" id="UP000756132"/>
    </source>
</evidence>